<evidence type="ECO:0000256" key="4">
    <source>
        <dbReference type="ARBA" id="ARBA00022692"/>
    </source>
</evidence>
<comment type="similarity">
    <text evidence="10">Belongs to the PlsY family.</text>
</comment>
<comment type="catalytic activity">
    <reaction evidence="10">
        <text>an acyl phosphate + sn-glycerol 3-phosphate = a 1-acyl-sn-glycero-3-phosphate + phosphate</text>
        <dbReference type="Rhea" id="RHEA:34075"/>
        <dbReference type="ChEBI" id="CHEBI:43474"/>
        <dbReference type="ChEBI" id="CHEBI:57597"/>
        <dbReference type="ChEBI" id="CHEBI:57970"/>
        <dbReference type="ChEBI" id="CHEBI:59918"/>
        <dbReference type="EC" id="2.3.1.275"/>
    </reaction>
</comment>
<feature type="transmembrane region" description="Helical" evidence="10">
    <location>
        <begin position="6"/>
        <end position="26"/>
    </location>
</feature>
<comment type="pathway">
    <text evidence="10">Lipid metabolism; phospholipid metabolism.</text>
</comment>
<reference evidence="12" key="1">
    <citation type="submission" date="2018-07" db="EMBL/GenBank/DDBJ databases">
        <authorList>
            <person name="Kim H."/>
        </authorList>
    </citation>
    <scope>NUCLEOTIDE SEQUENCE [LARGE SCALE GENOMIC DNA]</scope>
    <source>
        <strain evidence="12">F02</strain>
    </source>
</reference>
<protein>
    <recommendedName>
        <fullName evidence="10">Glycerol-3-phosphate acyltransferase</fullName>
    </recommendedName>
    <alternativeName>
        <fullName evidence="10">Acyl-PO4 G3P acyltransferase</fullName>
    </alternativeName>
    <alternativeName>
        <fullName evidence="10">Acyl-phosphate--glycerol-3-phosphate acyltransferase</fullName>
    </alternativeName>
    <alternativeName>
        <fullName evidence="10">G3P acyltransferase</fullName>
        <shortName evidence="10">GPAT</shortName>
        <ecNumber evidence="10">2.3.1.275</ecNumber>
    </alternativeName>
    <alternativeName>
        <fullName evidence="10">Lysophosphatidic acid synthase</fullName>
        <shortName evidence="10">LPA synthase</shortName>
    </alternativeName>
</protein>
<gene>
    <name evidence="10 11" type="primary">plsY</name>
    <name evidence="11" type="ORF">DTO96_102452</name>
</gene>
<feature type="transmembrane region" description="Helical" evidence="10">
    <location>
        <begin position="110"/>
        <end position="135"/>
    </location>
</feature>
<evidence type="ECO:0000256" key="2">
    <source>
        <dbReference type="ARBA" id="ARBA00022516"/>
    </source>
</evidence>
<keyword evidence="1 10" id="KW-1003">Cell membrane</keyword>
<dbReference type="GO" id="GO:0043772">
    <property type="term" value="F:acyl-phosphate glycerol-3-phosphate acyltransferase activity"/>
    <property type="evidence" value="ECO:0007669"/>
    <property type="project" value="UniProtKB-UniRule"/>
</dbReference>
<dbReference type="SMART" id="SM01207">
    <property type="entry name" value="G3P_acyltransf"/>
    <property type="match status" value="1"/>
</dbReference>
<comment type="subcellular location">
    <subcellularLocation>
        <location evidence="10">Cell membrane</location>
        <topology evidence="10">Multi-pass membrane protein</topology>
    </subcellularLocation>
</comment>
<dbReference type="KEGG" id="hyf:DTO96_102452"/>
<evidence type="ECO:0000256" key="6">
    <source>
        <dbReference type="ARBA" id="ARBA00023098"/>
    </source>
</evidence>
<dbReference type="HAMAP" id="MF_01043">
    <property type="entry name" value="PlsY"/>
    <property type="match status" value="1"/>
</dbReference>
<dbReference type="EC" id="2.3.1.275" evidence="10"/>
<dbReference type="EMBL" id="CP031124">
    <property type="protein sequence ID" value="AXF86696.1"/>
    <property type="molecule type" value="Genomic_DNA"/>
</dbReference>
<evidence type="ECO:0000256" key="10">
    <source>
        <dbReference type="HAMAP-Rule" id="MF_01043"/>
    </source>
</evidence>
<comment type="subunit">
    <text evidence="10">Probably interacts with PlsX.</text>
</comment>
<keyword evidence="6 10" id="KW-0443">Lipid metabolism</keyword>
<organism evidence="11 12">
    <name type="scientific">Ephemeroptericola cinctiostellae</name>
    <dbReference type="NCBI Taxonomy" id="2268024"/>
    <lineage>
        <taxon>Bacteria</taxon>
        <taxon>Pseudomonadati</taxon>
        <taxon>Pseudomonadota</taxon>
        <taxon>Betaproteobacteria</taxon>
        <taxon>Burkholderiales</taxon>
        <taxon>Burkholderiaceae</taxon>
        <taxon>Ephemeroptericola</taxon>
    </lineage>
</organism>
<dbReference type="Proteomes" id="UP000252182">
    <property type="component" value="Chromosome"/>
</dbReference>
<accession>A0A345DEA8</accession>
<keyword evidence="3 10" id="KW-0808">Transferase</keyword>
<feature type="transmembrane region" description="Helical" evidence="10">
    <location>
        <begin position="155"/>
        <end position="176"/>
    </location>
</feature>
<dbReference type="GO" id="GO:0005886">
    <property type="term" value="C:plasma membrane"/>
    <property type="evidence" value="ECO:0007669"/>
    <property type="project" value="UniProtKB-SubCell"/>
</dbReference>
<evidence type="ECO:0000256" key="1">
    <source>
        <dbReference type="ARBA" id="ARBA00022475"/>
    </source>
</evidence>
<evidence type="ECO:0000256" key="9">
    <source>
        <dbReference type="ARBA" id="ARBA00023264"/>
    </source>
</evidence>
<dbReference type="UniPathway" id="UPA00085"/>
<keyword evidence="2 10" id="KW-0444">Lipid biosynthesis</keyword>
<dbReference type="AlphaFoldDB" id="A0A345DEA8"/>
<evidence type="ECO:0000256" key="8">
    <source>
        <dbReference type="ARBA" id="ARBA00023209"/>
    </source>
</evidence>
<dbReference type="Pfam" id="PF02660">
    <property type="entry name" value="G3P_acyltransf"/>
    <property type="match status" value="1"/>
</dbReference>
<sequence>MTTLFWIAAAYLLGSISFAIVLSKAFGMADPRSYGSNNPGATNMLRSGRKTVALLTLLGDALKGFLPVMLAKQFTDLPVAALCAIALAAFLGHLYPIFFGFKGGKGVATFLGAILGLFPAVGGITMLAWLVVALLTRYSSASSLTASVVTLIVLTYNWGAGMWMVWMLIMVGLLFWRHRGNISQLADGTESKLFSKKTP</sequence>
<name>A0A345DEA8_9BURK</name>
<dbReference type="GO" id="GO:0008654">
    <property type="term" value="P:phospholipid biosynthetic process"/>
    <property type="evidence" value="ECO:0007669"/>
    <property type="project" value="UniProtKB-UniRule"/>
</dbReference>
<keyword evidence="9 10" id="KW-1208">Phospholipid metabolism</keyword>
<keyword evidence="7 10" id="KW-0472">Membrane</keyword>
<dbReference type="NCBIfam" id="TIGR00023">
    <property type="entry name" value="glycerol-3-phosphate 1-O-acyltransferase PlsY"/>
    <property type="match status" value="1"/>
</dbReference>
<keyword evidence="5 10" id="KW-1133">Transmembrane helix</keyword>
<keyword evidence="11" id="KW-0012">Acyltransferase</keyword>
<keyword evidence="8 10" id="KW-0594">Phospholipid biosynthesis</keyword>
<evidence type="ECO:0000256" key="3">
    <source>
        <dbReference type="ARBA" id="ARBA00022679"/>
    </source>
</evidence>
<evidence type="ECO:0000256" key="7">
    <source>
        <dbReference type="ARBA" id="ARBA00023136"/>
    </source>
</evidence>
<dbReference type="InterPro" id="IPR003811">
    <property type="entry name" value="G3P_acylTferase_PlsY"/>
</dbReference>
<keyword evidence="12" id="KW-1185">Reference proteome</keyword>
<comment type="function">
    <text evidence="10">Catalyzes the transfer of an acyl group from acyl-phosphate (acyl-PO(4)) to glycerol-3-phosphate (G3P) to form lysophosphatidic acid (LPA). This enzyme utilizes acyl-phosphate as fatty acyl donor, but not acyl-CoA or acyl-ACP.</text>
</comment>
<dbReference type="PANTHER" id="PTHR30309:SF0">
    <property type="entry name" value="GLYCEROL-3-PHOSPHATE ACYLTRANSFERASE-RELATED"/>
    <property type="match status" value="1"/>
</dbReference>
<evidence type="ECO:0000256" key="5">
    <source>
        <dbReference type="ARBA" id="ARBA00022989"/>
    </source>
</evidence>
<dbReference type="RefSeq" id="WP_114563746.1">
    <property type="nucleotide sequence ID" value="NZ_CP031124.1"/>
</dbReference>
<evidence type="ECO:0000313" key="12">
    <source>
        <dbReference type="Proteomes" id="UP000252182"/>
    </source>
</evidence>
<dbReference type="PANTHER" id="PTHR30309">
    <property type="entry name" value="INNER MEMBRANE PROTEIN YGIH"/>
    <property type="match status" value="1"/>
</dbReference>
<dbReference type="OrthoDB" id="9777124at2"/>
<keyword evidence="4 10" id="KW-0812">Transmembrane</keyword>
<proteinExistence type="inferred from homology"/>
<feature type="transmembrane region" description="Helical" evidence="10">
    <location>
        <begin position="77"/>
        <end position="98"/>
    </location>
</feature>
<evidence type="ECO:0000313" key="11">
    <source>
        <dbReference type="EMBL" id="AXF86696.1"/>
    </source>
</evidence>